<dbReference type="GO" id="GO:0031177">
    <property type="term" value="F:phosphopantetheine binding"/>
    <property type="evidence" value="ECO:0007669"/>
    <property type="project" value="TreeGrafter"/>
</dbReference>
<dbReference type="Proteomes" id="UP000027238">
    <property type="component" value="Unassembled WGS sequence"/>
</dbReference>
<sequence length="865" mass="94459">IFRARAAACPDDTAVTDSASSLTYRELDRQSDKLALWLCQRNLAPESLVGVLSPRSCQTIVAFLGVLKSNLTYMPLDVNSPPGRIKSILECVPGNKLVLVGPNVDSKLDLMPNVESVRISDALESKDEGNNNSDPALARDPSATSLAYCIFTSGFTGKPKGVMLEHRAILRLVLESNVAAYLPQAPRVAHLCNLGFDISVQEICTALLNSGTLVCVDYFGSLDGRQLETVFLQNGVSVAMMTPAFPKQCLDNTPAILGPLHALFVAGDRLDASDALKARGQPQGAGRRRGPKPFSRSPDETATTGYVAPRTDVEAALCQEFAEAVGVPQVGITHNFFNLGGNSLVAMKLAACISRRFNTNLSVKSIFDRPTPRDMVSSLPQIDLSASKVLDHGGDGGSSDSKEAAEAASQYASFQLCPFKDVQLFLQEEIHRSWKTATEAGSWTYIPPNPRRPVKFPAGSSPNRLIEACAALVQSFDILGTVFVRANGPFRFWQVVMDKLDVPVEIIHLPEGDDDFDAAARLVIAADQRTPLKLGQPFIRIALIQNQSGLMHLVFRLSHAIWDGLSLPAFLHTLHSLYGGIRLPPPPRFALYMNALANIRKEGLTHWRRHLQGFSITVVESLRQTRQAAPVDRSVLLCHIIDIPPEAQALTGRITQASIFIAACALVAAEETSSNDILFCNVVSGRQFLLLSLHDIVGHCGNMLPIRVVGVNDDADPRQPVHQVQDQYLEGMPYEAISFYEIKENAGVDWSPEADRFGIGIGYINQDTQPESRIGDRSISIQTFFPEVRQRKSTVSDEDLVEILQPDPSIHDLEFVAIPDPDGRHFRVGITVNLGLFGSGQLDYLVEKLCGKFVSLNMALRDTAP</sequence>
<dbReference type="Pfam" id="PF00550">
    <property type="entry name" value="PP-binding"/>
    <property type="match status" value="1"/>
</dbReference>
<dbReference type="InterPro" id="IPR001242">
    <property type="entry name" value="Condensation_dom"/>
</dbReference>
<dbReference type="EMBL" id="JMSE01001410">
    <property type="protein sequence ID" value="KDN61471.1"/>
    <property type="molecule type" value="Genomic_DNA"/>
</dbReference>
<dbReference type="InterPro" id="IPR023213">
    <property type="entry name" value="CAT-like_dom_sf"/>
</dbReference>
<dbReference type="InterPro" id="IPR036736">
    <property type="entry name" value="ACP-like_sf"/>
</dbReference>
<evidence type="ECO:0000256" key="4">
    <source>
        <dbReference type="SAM" id="MobiDB-lite"/>
    </source>
</evidence>
<dbReference type="Pfam" id="PF00668">
    <property type="entry name" value="Condensation"/>
    <property type="match status" value="1"/>
</dbReference>
<evidence type="ECO:0000313" key="6">
    <source>
        <dbReference type="EMBL" id="KDN61471.1"/>
    </source>
</evidence>
<dbReference type="STRING" id="1173701.A0A066X6T4"/>
<dbReference type="PANTHER" id="PTHR45527">
    <property type="entry name" value="NONRIBOSOMAL PEPTIDE SYNTHETASE"/>
    <property type="match status" value="1"/>
</dbReference>
<evidence type="ECO:0000256" key="1">
    <source>
        <dbReference type="ARBA" id="ARBA00022450"/>
    </source>
</evidence>
<feature type="non-terminal residue" evidence="6">
    <location>
        <position position="1"/>
    </location>
</feature>
<proteinExistence type="predicted"/>
<keyword evidence="2" id="KW-0597">Phosphoprotein</keyword>
<feature type="region of interest" description="Disordered" evidence="4">
    <location>
        <begin position="277"/>
        <end position="306"/>
    </location>
</feature>
<dbReference type="GO" id="GO:0005737">
    <property type="term" value="C:cytoplasm"/>
    <property type="evidence" value="ECO:0007669"/>
    <property type="project" value="TreeGrafter"/>
</dbReference>
<dbReference type="Gene3D" id="3.40.50.1820">
    <property type="entry name" value="alpha/beta hydrolase"/>
    <property type="match status" value="1"/>
</dbReference>
<dbReference type="GO" id="GO:0043041">
    <property type="term" value="P:amino acid activation for nonribosomal peptide biosynthetic process"/>
    <property type="evidence" value="ECO:0007669"/>
    <property type="project" value="TreeGrafter"/>
</dbReference>
<dbReference type="InterPro" id="IPR000873">
    <property type="entry name" value="AMP-dep_synth/lig_dom"/>
</dbReference>
<dbReference type="Gene3D" id="3.40.50.980">
    <property type="match status" value="2"/>
</dbReference>
<evidence type="ECO:0000256" key="2">
    <source>
        <dbReference type="ARBA" id="ARBA00022553"/>
    </source>
</evidence>
<organism evidence="6 7">
    <name type="scientific">Colletotrichum sublineola</name>
    <name type="common">Sorghum anthracnose fungus</name>
    <dbReference type="NCBI Taxonomy" id="1173701"/>
    <lineage>
        <taxon>Eukaryota</taxon>
        <taxon>Fungi</taxon>
        <taxon>Dikarya</taxon>
        <taxon>Ascomycota</taxon>
        <taxon>Pezizomycotina</taxon>
        <taxon>Sordariomycetes</taxon>
        <taxon>Hypocreomycetidae</taxon>
        <taxon>Glomerellales</taxon>
        <taxon>Glomerellaceae</taxon>
        <taxon>Colletotrichum</taxon>
        <taxon>Colletotrichum graminicola species complex</taxon>
    </lineage>
</organism>
<evidence type="ECO:0000313" key="7">
    <source>
        <dbReference type="Proteomes" id="UP000027238"/>
    </source>
</evidence>
<dbReference type="GO" id="GO:0016874">
    <property type="term" value="F:ligase activity"/>
    <property type="evidence" value="ECO:0007669"/>
    <property type="project" value="UniProtKB-KW"/>
</dbReference>
<reference evidence="7" key="1">
    <citation type="journal article" date="2014" name="Genome Announc.">
        <title>Draft genome sequence of Colletotrichum sublineola, a destructive pathogen of cultivated sorghum.</title>
        <authorList>
            <person name="Baroncelli R."/>
            <person name="Sanz-Martin J.M."/>
            <person name="Rech G.E."/>
            <person name="Sukno S.A."/>
            <person name="Thon M.R."/>
        </authorList>
    </citation>
    <scope>NUCLEOTIDE SEQUENCE [LARGE SCALE GENOMIC DNA]</scope>
    <source>
        <strain evidence="7">TX430BB</strain>
    </source>
</reference>
<dbReference type="PROSITE" id="PS50075">
    <property type="entry name" value="CARRIER"/>
    <property type="match status" value="1"/>
</dbReference>
<name>A0A066X6T4_COLSU</name>
<keyword evidence="1" id="KW-0596">Phosphopantetheine</keyword>
<evidence type="ECO:0000259" key="5">
    <source>
        <dbReference type="PROSITE" id="PS50075"/>
    </source>
</evidence>
<gene>
    <name evidence="6" type="ORF">CSUB01_10728</name>
</gene>
<comment type="caution">
    <text evidence="6">The sequence shown here is derived from an EMBL/GenBank/DDBJ whole genome shotgun (WGS) entry which is preliminary data.</text>
</comment>
<evidence type="ECO:0000256" key="3">
    <source>
        <dbReference type="ARBA" id="ARBA00022598"/>
    </source>
</evidence>
<dbReference type="OrthoDB" id="416786at2759"/>
<dbReference type="SUPFAM" id="SSF56801">
    <property type="entry name" value="Acetyl-CoA synthetase-like"/>
    <property type="match status" value="1"/>
</dbReference>
<dbReference type="Gene3D" id="3.30.559.10">
    <property type="entry name" value="Chloramphenicol acetyltransferase-like domain"/>
    <property type="match status" value="1"/>
</dbReference>
<dbReference type="SUPFAM" id="SSF52777">
    <property type="entry name" value="CoA-dependent acyltransferases"/>
    <property type="match status" value="2"/>
</dbReference>
<dbReference type="PANTHER" id="PTHR45527:SF1">
    <property type="entry name" value="FATTY ACID SYNTHASE"/>
    <property type="match status" value="1"/>
</dbReference>
<feature type="domain" description="Carrier" evidence="5">
    <location>
        <begin position="308"/>
        <end position="383"/>
    </location>
</feature>
<dbReference type="GO" id="GO:0044550">
    <property type="term" value="P:secondary metabolite biosynthetic process"/>
    <property type="evidence" value="ECO:0007669"/>
    <property type="project" value="TreeGrafter"/>
</dbReference>
<dbReference type="InterPro" id="IPR009081">
    <property type="entry name" value="PP-bd_ACP"/>
</dbReference>
<dbReference type="SUPFAM" id="SSF47336">
    <property type="entry name" value="ACP-like"/>
    <property type="match status" value="1"/>
</dbReference>
<dbReference type="Pfam" id="PF00501">
    <property type="entry name" value="AMP-binding"/>
    <property type="match status" value="1"/>
</dbReference>
<dbReference type="AlphaFoldDB" id="A0A066X6T4"/>
<accession>A0A066X6T4</accession>
<dbReference type="HOGENOM" id="CLU_331382_0_0_1"/>
<dbReference type="Gene3D" id="3.30.559.30">
    <property type="entry name" value="Nonribosomal peptide synthetase, condensation domain"/>
    <property type="match status" value="1"/>
</dbReference>
<protein>
    <submittedName>
        <fullName evidence="6">Putative enniatin synthetase</fullName>
    </submittedName>
</protein>
<keyword evidence="7" id="KW-1185">Reference proteome</keyword>
<dbReference type="eggNOG" id="KOG1178">
    <property type="taxonomic scope" value="Eukaryota"/>
</dbReference>
<keyword evidence="3" id="KW-0436">Ligase</keyword>
<dbReference type="InterPro" id="IPR029058">
    <property type="entry name" value="AB_hydrolase_fold"/>
</dbReference>